<gene>
    <name evidence="1" type="ORF">C4B59_09290</name>
</gene>
<dbReference type="Proteomes" id="UP000248329">
    <property type="component" value="Unassembled WGS sequence"/>
</dbReference>
<organism evidence="1 2">
    <name type="scientific">Candidatus Methanogaster sp</name>
    <dbReference type="NCBI Taxonomy" id="3386292"/>
    <lineage>
        <taxon>Archaea</taxon>
        <taxon>Methanobacteriati</taxon>
        <taxon>Methanobacteriota</taxon>
        <taxon>Stenosarchaea group</taxon>
        <taxon>Methanomicrobia</taxon>
        <taxon>Methanosarcinales</taxon>
        <taxon>ANME-2 cluster</taxon>
        <taxon>Candidatus Methanogasteraceae</taxon>
        <taxon>Candidatus Methanogaster</taxon>
    </lineage>
</organism>
<evidence type="ECO:0000313" key="2">
    <source>
        <dbReference type="Proteomes" id="UP000248329"/>
    </source>
</evidence>
<accession>A0AC61L2B1</accession>
<proteinExistence type="predicted"/>
<evidence type="ECO:0000313" key="1">
    <source>
        <dbReference type="EMBL" id="PXF60459.1"/>
    </source>
</evidence>
<protein>
    <submittedName>
        <fullName evidence="1">Uncharacterized protein</fullName>
    </submittedName>
</protein>
<reference evidence="1" key="1">
    <citation type="submission" date="2018-01" db="EMBL/GenBank/DDBJ databases">
        <authorList>
            <person name="Krukenberg V."/>
        </authorList>
    </citation>
    <scope>NUCLEOTIDE SEQUENCE</scope>
    <source>
        <strain evidence="1">E20ANME2</strain>
    </source>
</reference>
<sequence length="59" mass="6650">MEQKDLYLTTANIVITPFATGHLAYSESRARLHDLYGVLKKGVVDSTIQTLDRALEEKK</sequence>
<comment type="caution">
    <text evidence="1">The sequence shown here is derived from an EMBL/GenBank/DDBJ whole genome shotgun (WGS) entry which is preliminary data.</text>
</comment>
<name>A0AC61L2B1_9EURY</name>
<dbReference type="EMBL" id="PQXF01000016">
    <property type="protein sequence ID" value="PXF60459.1"/>
    <property type="molecule type" value="Genomic_DNA"/>
</dbReference>